<evidence type="ECO:0000313" key="1">
    <source>
        <dbReference type="EMBL" id="CAG6667027.1"/>
    </source>
</evidence>
<dbReference type="SUPFAM" id="SSF48371">
    <property type="entry name" value="ARM repeat"/>
    <property type="match status" value="1"/>
</dbReference>
<dbReference type="EMBL" id="HBUF01215556">
    <property type="protein sequence ID" value="CAG6667044.1"/>
    <property type="molecule type" value="Transcribed_RNA"/>
</dbReference>
<dbReference type="Gene3D" id="1.25.10.10">
    <property type="entry name" value="Leucine-rich Repeat Variant"/>
    <property type="match status" value="1"/>
</dbReference>
<protein>
    <recommendedName>
        <fullName evidence="2">Armadillo repeat-containing domain-containing protein</fullName>
    </recommendedName>
</protein>
<sequence>MASNEVKTTLQLLNNITQTANVELKIQSLAKIKSSLTTNNEHLKIFKQLCGFKHLCGLLKDNTNVKVVNLVLSILANSAMNEDVRREIVVEHHVLQYVFSTLEYIENPALHCRAIRLVANVSRTSAYSKYPGYQILVALGPVPH</sequence>
<reference evidence="1" key="1">
    <citation type="submission" date="2021-05" db="EMBL/GenBank/DDBJ databases">
        <authorList>
            <person name="Alioto T."/>
            <person name="Alioto T."/>
            <person name="Gomez Garrido J."/>
        </authorList>
    </citation>
    <scope>NUCLEOTIDE SEQUENCE</scope>
</reference>
<dbReference type="InterPro" id="IPR011989">
    <property type="entry name" value="ARM-like"/>
</dbReference>
<dbReference type="EMBL" id="HBUF01215552">
    <property type="protein sequence ID" value="CAG6667027.1"/>
    <property type="molecule type" value="Transcribed_RNA"/>
</dbReference>
<proteinExistence type="predicted"/>
<dbReference type="InterPro" id="IPR016024">
    <property type="entry name" value="ARM-type_fold"/>
</dbReference>
<accession>A0A8D8SFU1</accession>
<organism evidence="1">
    <name type="scientific">Cacopsylla melanoneura</name>
    <dbReference type="NCBI Taxonomy" id="428564"/>
    <lineage>
        <taxon>Eukaryota</taxon>
        <taxon>Metazoa</taxon>
        <taxon>Ecdysozoa</taxon>
        <taxon>Arthropoda</taxon>
        <taxon>Hexapoda</taxon>
        <taxon>Insecta</taxon>
        <taxon>Pterygota</taxon>
        <taxon>Neoptera</taxon>
        <taxon>Paraneoptera</taxon>
        <taxon>Hemiptera</taxon>
        <taxon>Sternorrhyncha</taxon>
        <taxon>Psylloidea</taxon>
        <taxon>Psyllidae</taxon>
        <taxon>Psyllinae</taxon>
        <taxon>Cacopsylla</taxon>
    </lineage>
</organism>
<evidence type="ECO:0008006" key="2">
    <source>
        <dbReference type="Google" id="ProtNLM"/>
    </source>
</evidence>
<name>A0A8D8SFU1_9HEMI</name>
<dbReference type="AlphaFoldDB" id="A0A8D8SFU1"/>